<keyword evidence="3 6" id="KW-0698">rRNA processing</keyword>
<dbReference type="Proteomes" id="UP000663840">
    <property type="component" value="Unassembled WGS sequence"/>
</dbReference>
<evidence type="ECO:0000256" key="5">
    <source>
        <dbReference type="ARBA" id="ARBA00023242"/>
    </source>
</evidence>
<dbReference type="GO" id="GO:0010468">
    <property type="term" value="P:regulation of gene expression"/>
    <property type="evidence" value="ECO:0007669"/>
    <property type="project" value="TreeGrafter"/>
</dbReference>
<feature type="compositionally biased region" description="Basic residues" evidence="7">
    <location>
        <begin position="298"/>
        <end position="308"/>
    </location>
</feature>
<evidence type="ECO:0000313" key="9">
    <source>
        <dbReference type="EMBL" id="KAF8674697.1"/>
    </source>
</evidence>
<evidence type="ECO:0000313" key="10">
    <source>
        <dbReference type="Proteomes" id="UP000663840"/>
    </source>
</evidence>
<dbReference type="EMBL" id="CAJMWR010003738">
    <property type="protein sequence ID" value="CAE6468961.1"/>
    <property type="molecule type" value="Genomic_DNA"/>
</dbReference>
<protein>
    <recommendedName>
        <fullName evidence="6">Exosome complex protein</fullName>
    </recommendedName>
</protein>
<evidence type="ECO:0000256" key="2">
    <source>
        <dbReference type="ARBA" id="ARBA00009154"/>
    </source>
</evidence>
<reference evidence="8" key="2">
    <citation type="submission" date="2021-01" db="EMBL/GenBank/DDBJ databases">
        <authorList>
            <person name="Kaushik A."/>
        </authorList>
    </citation>
    <scope>NUCLEOTIDE SEQUENCE</scope>
    <source>
        <strain evidence="8">AG1-1A</strain>
    </source>
</reference>
<dbReference type="GO" id="GO:0005730">
    <property type="term" value="C:nucleolus"/>
    <property type="evidence" value="ECO:0007669"/>
    <property type="project" value="TreeGrafter"/>
</dbReference>
<gene>
    <name evidence="8" type="ORF">RDB_LOCUS113598</name>
    <name evidence="9" type="ORF">RHS04_07042</name>
</gene>
<feature type="region of interest" description="Disordered" evidence="7">
    <location>
        <begin position="131"/>
        <end position="330"/>
    </location>
</feature>
<evidence type="ECO:0000313" key="8">
    <source>
        <dbReference type="EMBL" id="CAE6468961.1"/>
    </source>
</evidence>
<dbReference type="AlphaFoldDB" id="A0A8H3BY34"/>
<evidence type="ECO:0000256" key="6">
    <source>
        <dbReference type="RuleBase" id="RU368003"/>
    </source>
</evidence>
<comment type="subcellular location">
    <subcellularLocation>
        <location evidence="1 6">Nucleus</location>
    </subcellularLocation>
</comment>
<dbReference type="PANTHER" id="PTHR15341:SF3">
    <property type="entry name" value="NUCLEAR NUCLEIC ACID-BINDING PROTEIN C1D"/>
    <property type="match status" value="1"/>
</dbReference>
<dbReference type="GO" id="GO:0000178">
    <property type="term" value="C:exosome (RNase complex)"/>
    <property type="evidence" value="ECO:0007669"/>
    <property type="project" value="TreeGrafter"/>
</dbReference>
<feature type="compositionally biased region" description="Low complexity" evidence="7">
    <location>
        <begin position="277"/>
        <end position="297"/>
    </location>
</feature>
<name>A0A8H3BY34_9AGAM</name>
<evidence type="ECO:0000256" key="4">
    <source>
        <dbReference type="ARBA" id="ARBA00022884"/>
    </source>
</evidence>
<dbReference type="Proteomes" id="UP000650582">
    <property type="component" value="Unassembled WGS sequence"/>
</dbReference>
<feature type="compositionally biased region" description="Basic and acidic residues" evidence="7">
    <location>
        <begin position="263"/>
        <end position="272"/>
    </location>
</feature>
<comment type="similarity">
    <text evidence="2 6">Belongs to the C1D family.</text>
</comment>
<keyword evidence="4 6" id="KW-0694">RNA-binding</keyword>
<accession>A0A8H3BY34</accession>
<proteinExistence type="inferred from homology"/>
<feature type="compositionally biased region" description="Basic and acidic residues" evidence="7">
    <location>
        <begin position="321"/>
        <end position="330"/>
    </location>
</feature>
<evidence type="ECO:0000256" key="1">
    <source>
        <dbReference type="ARBA" id="ARBA00004123"/>
    </source>
</evidence>
<reference evidence="9" key="1">
    <citation type="submission" date="2020-09" db="EMBL/GenBank/DDBJ databases">
        <title>Comparative genome analyses of four rice-infecting Rhizoctonia solani isolates reveal extensive enrichment of homogalacturonan modification genes.</title>
        <authorList>
            <person name="Lee D.-Y."/>
            <person name="Jeon J."/>
            <person name="Kim K.-T."/>
            <person name="Cheong K."/>
            <person name="Song H."/>
            <person name="Choi G."/>
            <person name="Ko J."/>
            <person name="Opiyo S.O."/>
            <person name="Zuo S."/>
            <person name="Madhav S."/>
            <person name="Lee Y.-H."/>
            <person name="Wang G.-L."/>
        </authorList>
    </citation>
    <scope>NUCLEOTIDE SEQUENCE</scope>
    <source>
        <strain evidence="9">AG1-IA YN-7</strain>
    </source>
</reference>
<comment type="caution">
    <text evidence="8">The sequence shown here is derived from an EMBL/GenBank/DDBJ whole genome shotgun (WGS) entry which is preliminary data.</text>
</comment>
<evidence type="ECO:0000256" key="7">
    <source>
        <dbReference type="SAM" id="MobiDB-lite"/>
    </source>
</evidence>
<feature type="compositionally biased region" description="Acidic residues" evidence="7">
    <location>
        <begin position="159"/>
        <end position="171"/>
    </location>
</feature>
<dbReference type="PANTHER" id="PTHR15341">
    <property type="entry name" value="SUN-COR STEROID HORMONE RECEPTOR CO-REPRESSOR"/>
    <property type="match status" value="1"/>
</dbReference>
<dbReference type="InterPro" id="IPR011082">
    <property type="entry name" value="Exosome-assoc_fac/DNA_repair"/>
</dbReference>
<dbReference type="Pfam" id="PF04000">
    <property type="entry name" value="Sas10_Utp3"/>
    <property type="match status" value="1"/>
</dbReference>
<sequence length="330" mass="35853">MTDHLSETVDDLVSSIDELEDVLAPLLAVPLSDLNKQLSSPLDRAKLQVWLSYVLNDLVWIQLRAKGFNPNNLGGGETHDVVPELDRVKSYFAKIKEAENPAKRTLAVDGKVANRFIKHALSSAISQENFSKPTHTRFDESDNVTVEAPAAGPSKTEVEVSDESSSSDEEPAAGTWKAKKRDREVALAANKVNQESSDDEDEPMEGWEEPEMISSKIVSGDGPNSSNELLGRQKRPKIDPFAGYDGTPSKPSKPGTVIPPSEPELRAEHSAGEDSDTSSPSPSVGSAASTSTSTSGQKKTRRTRRGGRRGRDNKRQNLAREALERAAVKK</sequence>
<feature type="compositionally biased region" description="Acidic residues" evidence="7">
    <location>
        <begin position="196"/>
        <end position="211"/>
    </location>
</feature>
<dbReference type="GO" id="GO:0003723">
    <property type="term" value="F:RNA binding"/>
    <property type="evidence" value="ECO:0007669"/>
    <property type="project" value="UniProtKB-UniRule"/>
</dbReference>
<dbReference type="InterPro" id="IPR007146">
    <property type="entry name" value="Sas10/Utp3/C1D"/>
</dbReference>
<dbReference type="GO" id="GO:0003677">
    <property type="term" value="F:DNA binding"/>
    <property type="evidence" value="ECO:0007669"/>
    <property type="project" value="TreeGrafter"/>
</dbReference>
<dbReference type="EMBL" id="JACYCC010000130">
    <property type="protein sequence ID" value="KAF8674697.1"/>
    <property type="molecule type" value="Genomic_DNA"/>
</dbReference>
<organism evidence="8 10">
    <name type="scientific">Rhizoctonia solani</name>
    <dbReference type="NCBI Taxonomy" id="456999"/>
    <lineage>
        <taxon>Eukaryota</taxon>
        <taxon>Fungi</taxon>
        <taxon>Dikarya</taxon>
        <taxon>Basidiomycota</taxon>
        <taxon>Agaricomycotina</taxon>
        <taxon>Agaricomycetes</taxon>
        <taxon>Cantharellales</taxon>
        <taxon>Ceratobasidiaceae</taxon>
        <taxon>Rhizoctonia</taxon>
    </lineage>
</organism>
<dbReference type="GO" id="GO:0000460">
    <property type="term" value="P:maturation of 5.8S rRNA"/>
    <property type="evidence" value="ECO:0007669"/>
    <property type="project" value="TreeGrafter"/>
</dbReference>
<evidence type="ECO:0000256" key="3">
    <source>
        <dbReference type="ARBA" id="ARBA00022552"/>
    </source>
</evidence>
<keyword evidence="5 6" id="KW-0539">Nucleus</keyword>
<comment type="function">
    <text evidence="6">Required for exosome-dependent processing of pre-rRNA and small nucleolar RNA (snRNA) precursors. Involved in processing of 35S pre-rRNA at the A0, A1 and A2 sites.</text>
</comment>